<evidence type="ECO:0000313" key="3">
    <source>
        <dbReference type="Proteomes" id="UP001604282"/>
    </source>
</evidence>
<feature type="region of interest" description="Disordered" evidence="1">
    <location>
        <begin position="616"/>
        <end position="699"/>
    </location>
</feature>
<feature type="compositionally biased region" description="Low complexity" evidence="1">
    <location>
        <begin position="780"/>
        <end position="818"/>
    </location>
</feature>
<feature type="compositionally biased region" description="Gly residues" evidence="1">
    <location>
        <begin position="491"/>
        <end position="511"/>
    </location>
</feature>
<feature type="compositionally biased region" description="Polar residues" evidence="1">
    <location>
        <begin position="746"/>
        <end position="755"/>
    </location>
</feature>
<accession>A0ABW7BWB5</accession>
<name>A0ABW7BWB5_9ACTN</name>
<comment type="caution">
    <text evidence="2">The sequence shown here is derived from an EMBL/GenBank/DDBJ whole genome shotgun (WGS) entry which is preliminary data.</text>
</comment>
<feature type="region of interest" description="Disordered" evidence="1">
    <location>
        <begin position="313"/>
        <end position="335"/>
    </location>
</feature>
<feature type="region of interest" description="Disordered" evidence="1">
    <location>
        <begin position="56"/>
        <end position="100"/>
    </location>
</feature>
<sequence length="919" mass="91273">MDPIHRGPDESGHDTAAEDARPAQPAALPERAAATPARARVTRIVSGELLLTVNPVDGSEIEPCPPGEEPPAVRRRTAEERAGATAASTPVPPGPAAPELPLLERDEQRARLTETLTRGRCARLTGPDGSGRTALLDAVADDCASLAPDGVVRLSGHHRTTGELLHELRAAVLHTPRHRPGPEALRTDLASIGAVVVVDDLEFGGAALDELLAAAPECAFLLAAAPGVPAPSAEAPIEEVALPGLGRAASLALLEAAVGRRLTEEEANWAGDLWFESEGLPLRFVQAGALLRQRDRLRVTPAEFDAFGALEEAFGPSGTGPGSGSGAAGPAVDPYEDPDVELHEVPLPSLGEGAAPAALLASRLSRAAQTTLRFAVALGGEVPHHAHLPALVGDTHADAALGELRACGLLTSAGTRHRLAGGVLTQLLAHGYGHDAADRVHAAAQHYAWWAGHPSVGPERAAAESDALLAALGALVGAESGGDRTGADAGPHGGPAGGAHGGTTAGAAGGEHAGESGAGPRETAVALARAAAPAFAAGLHWGAWERALRSGQEAARLAGDVAEEAYFHHELGVLAICAGNLARARAELEASIGLRGALADKRGTVAGRRALALVADLGRDQESERTPPPARADSPPRGLPALRAAAPAPAEPPTALLPPVTATRPAALAPPGFPSFPDFDERAPAPVTRADPAPADGPRKGLAAGILAGTRRNLAAVGAGALLVAVLGTVVTLGATSGTDDAPASGTVSTDSTADQGGADEPGTDDGAPADGEPGGDPTGTGAPASSGTPGPTTSGATPSSSAADPTATGSPSATASGEPDPSETSAPGTTGAPTTTPGRPANTRPVPTRTTTRPPTSPTTTSGPPTAEPSETAPPTTPPASTTAPTPGETPTSEAPGSSSASAPLDGAPSASESPTVS</sequence>
<dbReference type="GO" id="GO:0005524">
    <property type="term" value="F:ATP binding"/>
    <property type="evidence" value="ECO:0007669"/>
    <property type="project" value="UniProtKB-KW"/>
</dbReference>
<protein>
    <submittedName>
        <fullName evidence="2">ATP-binding protein</fullName>
    </submittedName>
</protein>
<feature type="compositionally biased region" description="Low complexity" evidence="1">
    <location>
        <begin position="635"/>
        <end position="648"/>
    </location>
</feature>
<dbReference type="SUPFAM" id="SSF52540">
    <property type="entry name" value="P-loop containing nucleoside triphosphate hydrolases"/>
    <property type="match status" value="1"/>
</dbReference>
<keyword evidence="3" id="KW-1185">Reference proteome</keyword>
<keyword evidence="2" id="KW-0067">ATP-binding</keyword>
<reference evidence="2 3" key="1">
    <citation type="submission" date="2024-10" db="EMBL/GenBank/DDBJ databases">
        <title>The Natural Products Discovery Center: Release of the First 8490 Sequenced Strains for Exploring Actinobacteria Biosynthetic Diversity.</title>
        <authorList>
            <person name="Kalkreuter E."/>
            <person name="Kautsar S.A."/>
            <person name="Yang D."/>
            <person name="Bader C.D."/>
            <person name="Teijaro C.N."/>
            <person name="Fluegel L."/>
            <person name="Davis C.M."/>
            <person name="Simpson J.R."/>
            <person name="Lauterbach L."/>
            <person name="Steele A.D."/>
            <person name="Gui C."/>
            <person name="Meng S."/>
            <person name="Li G."/>
            <person name="Viehrig K."/>
            <person name="Ye F."/>
            <person name="Su P."/>
            <person name="Kiefer A.F."/>
            <person name="Nichols A."/>
            <person name="Cepeda A.J."/>
            <person name="Yan W."/>
            <person name="Fan B."/>
            <person name="Jiang Y."/>
            <person name="Adhikari A."/>
            <person name="Zheng C.-J."/>
            <person name="Schuster L."/>
            <person name="Cowan T.M."/>
            <person name="Smanski M.J."/>
            <person name="Chevrette M.G."/>
            <person name="De Carvalho L.P.S."/>
            <person name="Shen B."/>
        </authorList>
    </citation>
    <scope>NUCLEOTIDE SEQUENCE [LARGE SCALE GENOMIC DNA]</scope>
    <source>
        <strain evidence="2 3">NPDC048229</strain>
    </source>
</reference>
<proteinExistence type="predicted"/>
<feature type="compositionally biased region" description="Low complexity" evidence="1">
    <location>
        <begin position="827"/>
        <end position="913"/>
    </location>
</feature>
<feature type="region of interest" description="Disordered" evidence="1">
    <location>
        <begin position="1"/>
        <end position="39"/>
    </location>
</feature>
<feature type="region of interest" description="Disordered" evidence="1">
    <location>
        <begin position="736"/>
        <end position="919"/>
    </location>
</feature>
<feature type="compositionally biased region" description="Basic and acidic residues" evidence="1">
    <location>
        <begin position="1"/>
        <end position="21"/>
    </location>
</feature>
<gene>
    <name evidence="2" type="ORF">ACGFYS_16465</name>
</gene>
<dbReference type="RefSeq" id="WP_189847959.1">
    <property type="nucleotide sequence ID" value="NZ_BMVV01000003.1"/>
</dbReference>
<evidence type="ECO:0000313" key="2">
    <source>
        <dbReference type="EMBL" id="MFG3190524.1"/>
    </source>
</evidence>
<dbReference type="InterPro" id="IPR027417">
    <property type="entry name" value="P-loop_NTPase"/>
</dbReference>
<evidence type="ECO:0000256" key="1">
    <source>
        <dbReference type="SAM" id="MobiDB-lite"/>
    </source>
</evidence>
<feature type="region of interest" description="Disordered" evidence="1">
    <location>
        <begin position="480"/>
        <end position="521"/>
    </location>
</feature>
<feature type="compositionally biased region" description="Low complexity" evidence="1">
    <location>
        <begin position="22"/>
        <end position="39"/>
    </location>
</feature>
<dbReference type="Proteomes" id="UP001604282">
    <property type="component" value="Unassembled WGS sequence"/>
</dbReference>
<feature type="compositionally biased region" description="Gly residues" evidence="1">
    <location>
        <begin position="317"/>
        <end position="327"/>
    </location>
</feature>
<feature type="compositionally biased region" description="Low complexity" evidence="1">
    <location>
        <begin position="757"/>
        <end position="772"/>
    </location>
</feature>
<keyword evidence="2" id="KW-0547">Nucleotide-binding</keyword>
<organism evidence="2 3">
    <name type="scientific">Streptomyces omiyaensis</name>
    <dbReference type="NCBI Taxonomy" id="68247"/>
    <lineage>
        <taxon>Bacteria</taxon>
        <taxon>Bacillati</taxon>
        <taxon>Actinomycetota</taxon>
        <taxon>Actinomycetes</taxon>
        <taxon>Kitasatosporales</taxon>
        <taxon>Streptomycetaceae</taxon>
        <taxon>Streptomyces</taxon>
    </lineage>
</organism>
<feature type="compositionally biased region" description="Low complexity" evidence="1">
    <location>
        <begin position="657"/>
        <end position="670"/>
    </location>
</feature>
<dbReference type="EMBL" id="JBICZW010000009">
    <property type="protein sequence ID" value="MFG3190524.1"/>
    <property type="molecule type" value="Genomic_DNA"/>
</dbReference>